<feature type="region of interest" description="Disordered" evidence="1">
    <location>
        <begin position="1"/>
        <end position="21"/>
    </location>
</feature>
<accession>A0A2P2MDH5</accession>
<reference evidence="2" key="1">
    <citation type="submission" date="2018-02" db="EMBL/GenBank/DDBJ databases">
        <title>Rhizophora mucronata_Transcriptome.</title>
        <authorList>
            <person name="Meera S.P."/>
            <person name="Sreeshan A."/>
            <person name="Augustine A."/>
        </authorList>
    </citation>
    <scope>NUCLEOTIDE SEQUENCE</scope>
    <source>
        <tissue evidence="2">Leaf</tissue>
    </source>
</reference>
<evidence type="ECO:0000313" key="2">
    <source>
        <dbReference type="EMBL" id="MBX28247.1"/>
    </source>
</evidence>
<feature type="compositionally biased region" description="Basic and acidic residues" evidence="1">
    <location>
        <begin position="1"/>
        <end position="13"/>
    </location>
</feature>
<organism evidence="2">
    <name type="scientific">Rhizophora mucronata</name>
    <name type="common">Asiatic mangrove</name>
    <dbReference type="NCBI Taxonomy" id="61149"/>
    <lineage>
        <taxon>Eukaryota</taxon>
        <taxon>Viridiplantae</taxon>
        <taxon>Streptophyta</taxon>
        <taxon>Embryophyta</taxon>
        <taxon>Tracheophyta</taxon>
        <taxon>Spermatophyta</taxon>
        <taxon>Magnoliopsida</taxon>
        <taxon>eudicotyledons</taxon>
        <taxon>Gunneridae</taxon>
        <taxon>Pentapetalae</taxon>
        <taxon>rosids</taxon>
        <taxon>fabids</taxon>
        <taxon>Malpighiales</taxon>
        <taxon>Rhizophoraceae</taxon>
        <taxon>Rhizophora</taxon>
    </lineage>
</organism>
<proteinExistence type="predicted"/>
<dbReference type="AlphaFoldDB" id="A0A2P2MDH5"/>
<protein>
    <submittedName>
        <fullName evidence="2">Uncharacterized protein</fullName>
    </submittedName>
</protein>
<evidence type="ECO:0000256" key="1">
    <source>
        <dbReference type="SAM" id="MobiDB-lite"/>
    </source>
</evidence>
<sequence>MRQHNIPESRRDCLSTGPDTRTSTAVNIFEPGLVPSFLTSEKNVNTLFKSKALVLLPILNFSISVTNALPTTKENMCVSTNMVTN</sequence>
<dbReference type="EMBL" id="GGEC01047763">
    <property type="protein sequence ID" value="MBX28247.1"/>
    <property type="molecule type" value="Transcribed_RNA"/>
</dbReference>
<name>A0A2P2MDH5_RHIMU</name>